<dbReference type="InterPro" id="IPR036259">
    <property type="entry name" value="MFS_trans_sf"/>
</dbReference>
<dbReference type="EMBL" id="LJAM02000049">
    <property type="protein sequence ID" value="RAP72268.1"/>
    <property type="molecule type" value="Genomic_DNA"/>
</dbReference>
<feature type="transmembrane region" description="Helical" evidence="5">
    <location>
        <begin position="90"/>
        <end position="112"/>
    </location>
</feature>
<evidence type="ECO:0000313" key="7">
    <source>
        <dbReference type="EMBL" id="RAP72268.1"/>
    </source>
</evidence>
<keyword evidence="2 5" id="KW-0812">Transmembrane</keyword>
<gene>
    <name evidence="7" type="ORF">ACZ87_00907</name>
</gene>
<dbReference type="SUPFAM" id="SSF103473">
    <property type="entry name" value="MFS general substrate transporter"/>
    <property type="match status" value="1"/>
</dbReference>
<dbReference type="PROSITE" id="PS50850">
    <property type="entry name" value="MFS"/>
    <property type="match status" value="1"/>
</dbReference>
<evidence type="ECO:0000256" key="2">
    <source>
        <dbReference type="ARBA" id="ARBA00022692"/>
    </source>
</evidence>
<dbReference type="InterPro" id="IPR020846">
    <property type="entry name" value="MFS_dom"/>
</dbReference>
<dbReference type="Pfam" id="PF07690">
    <property type="entry name" value="MFS_1"/>
    <property type="match status" value="1"/>
</dbReference>
<dbReference type="PRINTS" id="PR01036">
    <property type="entry name" value="TCRTETB"/>
</dbReference>
<dbReference type="GO" id="GO:0022857">
    <property type="term" value="F:transmembrane transporter activity"/>
    <property type="evidence" value="ECO:0007669"/>
    <property type="project" value="InterPro"/>
</dbReference>
<dbReference type="PANTHER" id="PTHR23501">
    <property type="entry name" value="MAJOR FACILITATOR SUPERFAMILY"/>
    <property type="match status" value="1"/>
</dbReference>
<dbReference type="InterPro" id="IPR011701">
    <property type="entry name" value="MFS"/>
</dbReference>
<dbReference type="Gene3D" id="1.20.1720.10">
    <property type="entry name" value="Multidrug resistance protein D"/>
    <property type="match status" value="1"/>
</dbReference>
<keyword evidence="3 5" id="KW-1133">Transmembrane helix</keyword>
<evidence type="ECO:0000256" key="4">
    <source>
        <dbReference type="ARBA" id="ARBA00023136"/>
    </source>
</evidence>
<comment type="subcellular location">
    <subcellularLocation>
        <location evidence="1">Membrane</location>
        <topology evidence="1">Multi-pass membrane protein</topology>
    </subcellularLocation>
</comment>
<dbReference type="AlphaFoldDB" id="A0A328TP99"/>
<name>A0A328TP99_9GAMM</name>
<keyword evidence="8" id="KW-1185">Reference proteome</keyword>
<feature type="domain" description="Major facilitator superfamily (MFS) profile" evidence="6">
    <location>
        <begin position="1"/>
        <end position="142"/>
    </location>
</feature>
<organism evidence="7 8">
    <name type="scientific">Candidatus Erwinia dacicola</name>
    <dbReference type="NCBI Taxonomy" id="252393"/>
    <lineage>
        <taxon>Bacteria</taxon>
        <taxon>Pseudomonadati</taxon>
        <taxon>Pseudomonadota</taxon>
        <taxon>Gammaproteobacteria</taxon>
        <taxon>Enterobacterales</taxon>
        <taxon>Erwiniaceae</taxon>
        <taxon>Erwinia</taxon>
    </lineage>
</organism>
<accession>A0A328TP99</accession>
<keyword evidence="4 5" id="KW-0472">Membrane</keyword>
<evidence type="ECO:0000259" key="6">
    <source>
        <dbReference type="PROSITE" id="PS50850"/>
    </source>
</evidence>
<dbReference type="Proteomes" id="UP000244334">
    <property type="component" value="Unassembled WGS sequence"/>
</dbReference>
<evidence type="ECO:0000313" key="8">
    <source>
        <dbReference type="Proteomes" id="UP000244334"/>
    </source>
</evidence>
<evidence type="ECO:0000256" key="1">
    <source>
        <dbReference type="ARBA" id="ARBA00004141"/>
    </source>
</evidence>
<protein>
    <submittedName>
        <fullName evidence="7">Major Facilitator Superfamily protein</fullName>
    </submittedName>
</protein>
<proteinExistence type="predicted"/>
<reference evidence="7" key="1">
    <citation type="submission" date="2018-04" db="EMBL/GenBank/DDBJ databases">
        <title>Genomes of the Obligate Erwinia dacicola and Facultative Enterobacter sp. OLF Endosymbionts of the Olive Fruit fly, Bactrocera oleae.</title>
        <authorList>
            <person name="Estes A.M."/>
            <person name="Hearn D.J."/>
            <person name="Agarwal S."/>
            <person name="Pierson E.A."/>
            <person name="Dunning-Hotopp J.C."/>
        </authorList>
    </citation>
    <scope>NUCLEOTIDE SEQUENCE [LARGE SCALE GENOMIC DNA]</scope>
    <source>
        <strain evidence="7">Oroville</strain>
    </source>
</reference>
<feature type="transmembrane region" description="Helical" evidence="5">
    <location>
        <begin position="29"/>
        <end position="50"/>
    </location>
</feature>
<sequence length="142" mass="15450">MRNVFFSTIILFIIGSLYCAMSATLDQLLLARVVQGISGAMMVLVGRLTVMKLVPHAEYMAEMTFVTLLGQVGPLLGPALGGVLVEYASWHWIILINIPVGIVGAIVTLMLLPNFTLQTRRFDLSGFFLLAAGHADAERTAR</sequence>
<dbReference type="GO" id="GO:0005886">
    <property type="term" value="C:plasma membrane"/>
    <property type="evidence" value="ECO:0007669"/>
    <property type="project" value="TreeGrafter"/>
</dbReference>
<evidence type="ECO:0000256" key="5">
    <source>
        <dbReference type="SAM" id="Phobius"/>
    </source>
</evidence>
<comment type="caution">
    <text evidence="7">The sequence shown here is derived from an EMBL/GenBank/DDBJ whole genome shotgun (WGS) entry which is preliminary data.</text>
</comment>
<evidence type="ECO:0000256" key="3">
    <source>
        <dbReference type="ARBA" id="ARBA00022989"/>
    </source>
</evidence>
<feature type="transmembrane region" description="Helical" evidence="5">
    <location>
        <begin position="62"/>
        <end position="84"/>
    </location>
</feature>
<dbReference type="PANTHER" id="PTHR23501:SF36">
    <property type="entry name" value="MULTIDRUG RESISTANCE PROTEIN MDTD-RELATED"/>
    <property type="match status" value="1"/>
</dbReference>